<proteinExistence type="predicted"/>
<comment type="caution">
    <text evidence="2">The sequence shown here is derived from an EMBL/GenBank/DDBJ whole genome shotgun (WGS) entry which is preliminary data.</text>
</comment>
<keyword evidence="3" id="KW-1185">Reference proteome</keyword>
<sequence>MKPLEEIDIFIFDTLTGILFDKVSEYKEMVEMGEDSRFSDRLTYSFMNEFAVYLGGQIIADRTSSFVESSFDYINYIGQSHNCEIINIVHVGILEILYTEEGVDREWVKMNLSEKLQPYFEAWSKYYR</sequence>
<dbReference type="InterPro" id="IPR056091">
    <property type="entry name" value="DUF7674"/>
</dbReference>
<dbReference type="Pfam" id="PF24722">
    <property type="entry name" value="DUF7674"/>
    <property type="match status" value="1"/>
</dbReference>
<feature type="domain" description="DUF7674" evidence="1">
    <location>
        <begin position="21"/>
        <end position="124"/>
    </location>
</feature>
<evidence type="ECO:0000259" key="1">
    <source>
        <dbReference type="Pfam" id="PF24722"/>
    </source>
</evidence>
<dbReference type="Proteomes" id="UP000250831">
    <property type="component" value="Unassembled WGS sequence"/>
</dbReference>
<evidence type="ECO:0000313" key="3">
    <source>
        <dbReference type="Proteomes" id="UP000250831"/>
    </source>
</evidence>
<dbReference type="RefSeq" id="WP_108634019.1">
    <property type="nucleotide sequence ID" value="NZ_QCXX01000003.1"/>
</dbReference>
<dbReference type="AlphaFoldDB" id="A0A363NTW9"/>
<reference evidence="2 3" key="1">
    <citation type="submission" date="2018-04" db="EMBL/GenBank/DDBJ databases">
        <title>Sphingobacterium sp. M46 Genome.</title>
        <authorList>
            <person name="Cheng J."/>
            <person name="Li Y."/>
        </authorList>
    </citation>
    <scope>NUCLEOTIDE SEQUENCE [LARGE SCALE GENOMIC DNA]</scope>
    <source>
        <strain evidence="2 3">M46</strain>
    </source>
</reference>
<organism evidence="2 3">
    <name type="scientific">Sphingobacterium athyrii</name>
    <dbReference type="NCBI Taxonomy" id="2152717"/>
    <lineage>
        <taxon>Bacteria</taxon>
        <taxon>Pseudomonadati</taxon>
        <taxon>Bacteroidota</taxon>
        <taxon>Sphingobacteriia</taxon>
        <taxon>Sphingobacteriales</taxon>
        <taxon>Sphingobacteriaceae</taxon>
        <taxon>Sphingobacterium</taxon>
    </lineage>
</organism>
<dbReference type="EMBL" id="QCXX01000003">
    <property type="protein sequence ID" value="PUV24091.1"/>
    <property type="molecule type" value="Genomic_DNA"/>
</dbReference>
<name>A0A363NTW9_9SPHI</name>
<evidence type="ECO:0000313" key="2">
    <source>
        <dbReference type="EMBL" id="PUV24091.1"/>
    </source>
</evidence>
<gene>
    <name evidence="2" type="ORF">DCO56_12020</name>
</gene>
<dbReference type="OrthoDB" id="1421681at2"/>
<accession>A0A363NTW9</accession>
<protein>
    <recommendedName>
        <fullName evidence="1">DUF7674 domain-containing protein</fullName>
    </recommendedName>
</protein>